<feature type="domain" description="Glycoside hydrolase family 20 catalytic" evidence="10">
    <location>
        <begin position="176"/>
        <end position="516"/>
    </location>
</feature>
<keyword evidence="4" id="KW-0378">Hydrolase</keyword>
<proteinExistence type="inferred from homology"/>
<feature type="chain" id="PRO_5015717872" description="beta-N-acetylhexosaminidase" evidence="9">
    <location>
        <begin position="45"/>
        <end position="737"/>
    </location>
</feature>
<evidence type="ECO:0000256" key="1">
    <source>
        <dbReference type="ARBA" id="ARBA00001231"/>
    </source>
</evidence>
<evidence type="ECO:0000256" key="6">
    <source>
        <dbReference type="ARBA" id="ARBA00030512"/>
    </source>
</evidence>
<dbReference type="InterPro" id="IPR025705">
    <property type="entry name" value="Beta_hexosaminidase_sua/sub"/>
</dbReference>
<protein>
    <recommendedName>
        <fullName evidence="3">beta-N-acetylhexosaminidase</fullName>
        <ecNumber evidence="3">3.2.1.52</ecNumber>
    </recommendedName>
    <alternativeName>
        <fullName evidence="6">Beta-N-acetylhexosaminidase</fullName>
    </alternativeName>
    <alternativeName>
        <fullName evidence="7">N-acetyl-beta-glucosaminidase</fullName>
    </alternativeName>
</protein>
<dbReference type="EC" id="3.2.1.52" evidence="3"/>
<evidence type="ECO:0000313" key="13">
    <source>
        <dbReference type="Proteomes" id="UP000245073"/>
    </source>
</evidence>
<evidence type="ECO:0000256" key="8">
    <source>
        <dbReference type="PIRSR" id="PIRSR625705-1"/>
    </source>
</evidence>
<evidence type="ECO:0000256" key="7">
    <source>
        <dbReference type="ARBA" id="ARBA00033000"/>
    </source>
</evidence>
<dbReference type="Gene3D" id="3.30.379.10">
    <property type="entry name" value="Chitobiase/beta-hexosaminidase domain 2-like"/>
    <property type="match status" value="1"/>
</dbReference>
<reference evidence="12 13" key="1">
    <citation type="submission" date="2018-04" db="EMBL/GenBank/DDBJ databases">
        <title>The genome sequence of Caulobacter sp. 744.</title>
        <authorList>
            <person name="Gao J."/>
            <person name="Sun J."/>
        </authorList>
    </citation>
    <scope>NUCLEOTIDE SEQUENCE [LARGE SCALE GENOMIC DNA]</scope>
    <source>
        <strain evidence="12 13">774</strain>
    </source>
</reference>
<dbReference type="InterPro" id="IPR015882">
    <property type="entry name" value="HEX_bac_N"/>
</dbReference>
<comment type="catalytic activity">
    <reaction evidence="1">
        <text>Hydrolysis of terminal non-reducing N-acetyl-D-hexosamine residues in N-acetyl-beta-D-hexosaminides.</text>
        <dbReference type="EC" id="3.2.1.52"/>
    </reaction>
</comment>
<evidence type="ECO:0000256" key="5">
    <source>
        <dbReference type="ARBA" id="ARBA00023295"/>
    </source>
</evidence>
<accession>A0A2T9JIB3</accession>
<dbReference type="SUPFAM" id="SSF55545">
    <property type="entry name" value="beta-N-acetylhexosaminidase-like domain"/>
    <property type="match status" value="1"/>
</dbReference>
<evidence type="ECO:0000259" key="11">
    <source>
        <dbReference type="Pfam" id="PF02838"/>
    </source>
</evidence>
<dbReference type="Pfam" id="PF00728">
    <property type="entry name" value="Glyco_hydro_20"/>
    <property type="match status" value="1"/>
</dbReference>
<keyword evidence="9" id="KW-0732">Signal</keyword>
<dbReference type="EMBL" id="QDKQ01000069">
    <property type="protein sequence ID" value="PVM83430.1"/>
    <property type="molecule type" value="Genomic_DNA"/>
</dbReference>
<dbReference type="Proteomes" id="UP000245073">
    <property type="component" value="Unassembled WGS sequence"/>
</dbReference>
<gene>
    <name evidence="12" type="ORF">DDF67_21080</name>
</gene>
<dbReference type="PANTHER" id="PTHR22600:SF57">
    <property type="entry name" value="BETA-N-ACETYLHEXOSAMINIDASE"/>
    <property type="match status" value="1"/>
</dbReference>
<feature type="domain" description="Beta-hexosaminidase bacterial type N-terminal" evidence="11">
    <location>
        <begin position="46"/>
        <end position="173"/>
    </location>
</feature>
<dbReference type="InterPro" id="IPR017853">
    <property type="entry name" value="GH"/>
</dbReference>
<evidence type="ECO:0000256" key="9">
    <source>
        <dbReference type="SAM" id="SignalP"/>
    </source>
</evidence>
<evidence type="ECO:0000256" key="3">
    <source>
        <dbReference type="ARBA" id="ARBA00012663"/>
    </source>
</evidence>
<evidence type="ECO:0000256" key="2">
    <source>
        <dbReference type="ARBA" id="ARBA00006285"/>
    </source>
</evidence>
<evidence type="ECO:0000259" key="10">
    <source>
        <dbReference type="Pfam" id="PF00728"/>
    </source>
</evidence>
<sequence>MQSRPLVNGNACMRPFPPFRTVSPRRRTLPLVGLLALSALPAIAAPTLMPQPRQTNWSQGVLPIDGAFAVSWKDCGDPRLPAAARRLQDDVLSLTGMALTGRQGPSLAVSCRRSPRGGDPRAEEAYRLTVAADGVRLEAGGALGVLRGLATLRQLVETKPPGATLAYATIDDAPRFAWRGLMIDTVRHFVTLDTIKRQIDAMERVKLNVLHLHLSDNEGFRVESRRYPKLQTAGDGQFYTQDQVRELVTYAAERGVRIVPEFDVPGHGGAIAQTYPEFTLAQPKPANAFAALDRALDPTREETYRFLDRLLGEMAALFPDAYFHVGGDEVSDAVWLDHPHVQAFMKAQGLASKQALEARFHQRVAAIMRKHGKTMIGWEEVAVTGTVPKDVVVQAWQTSNATAHAVKAGHRTIVSAGYYLDLLEPAAFHYQYDPLDTGAAGLTPAEAEMGRKLSPLMAAVLTDALVAKPLPPLTPDEEALVLGGEAALWGETLSDEMIDKALWPRAAAMAERFWSPREIRDTADLYRRLPMVQDQLRLQGLQDGAVQARMAARLAPGDTEAVMTLLDLVGPTRNMAHNHRILAALRGQKIVQELNGLADAAPVDSLVARRFEARARAYAAGDRGEAAALRADLQTWRANHARFQAVAKGRPALEAALPISTDIAALATAGLQAMDAAETGKPLSQEDLAAAEAVLTRVTAFEAASARPLFSFLGKQPPADLIIKISPGVRALLTAAR</sequence>
<feature type="active site" description="Proton donor" evidence="8">
    <location>
        <position position="329"/>
    </location>
</feature>
<dbReference type="AlphaFoldDB" id="A0A2T9JIB3"/>
<comment type="similarity">
    <text evidence="2">Belongs to the glycosyl hydrolase 20 family.</text>
</comment>
<name>A0A2T9JIB3_9CAUL</name>
<evidence type="ECO:0000313" key="12">
    <source>
        <dbReference type="EMBL" id="PVM83430.1"/>
    </source>
</evidence>
<keyword evidence="13" id="KW-1185">Reference proteome</keyword>
<dbReference type="GO" id="GO:0030203">
    <property type="term" value="P:glycosaminoglycan metabolic process"/>
    <property type="evidence" value="ECO:0007669"/>
    <property type="project" value="TreeGrafter"/>
</dbReference>
<dbReference type="PRINTS" id="PR00738">
    <property type="entry name" value="GLHYDRLASE20"/>
</dbReference>
<comment type="caution">
    <text evidence="12">The sequence shown here is derived from an EMBL/GenBank/DDBJ whole genome shotgun (WGS) entry which is preliminary data.</text>
</comment>
<dbReference type="SUPFAM" id="SSF51445">
    <property type="entry name" value="(Trans)glycosidases"/>
    <property type="match status" value="1"/>
</dbReference>
<feature type="signal peptide" evidence="9">
    <location>
        <begin position="1"/>
        <end position="44"/>
    </location>
</feature>
<dbReference type="Gene3D" id="3.20.20.80">
    <property type="entry name" value="Glycosidases"/>
    <property type="match status" value="1"/>
</dbReference>
<evidence type="ECO:0000256" key="4">
    <source>
        <dbReference type="ARBA" id="ARBA00022801"/>
    </source>
</evidence>
<organism evidence="12 13">
    <name type="scientific">Caulobacter endophyticus</name>
    <dbReference type="NCBI Taxonomy" id="2172652"/>
    <lineage>
        <taxon>Bacteria</taxon>
        <taxon>Pseudomonadati</taxon>
        <taxon>Pseudomonadota</taxon>
        <taxon>Alphaproteobacteria</taxon>
        <taxon>Caulobacterales</taxon>
        <taxon>Caulobacteraceae</taxon>
        <taxon>Caulobacter</taxon>
    </lineage>
</organism>
<dbReference type="PANTHER" id="PTHR22600">
    <property type="entry name" value="BETA-HEXOSAMINIDASE"/>
    <property type="match status" value="1"/>
</dbReference>
<dbReference type="GO" id="GO:0004563">
    <property type="term" value="F:beta-N-acetylhexosaminidase activity"/>
    <property type="evidence" value="ECO:0007669"/>
    <property type="project" value="UniProtKB-EC"/>
</dbReference>
<dbReference type="InterPro" id="IPR029018">
    <property type="entry name" value="Hex-like_dom2"/>
</dbReference>
<dbReference type="GO" id="GO:0016020">
    <property type="term" value="C:membrane"/>
    <property type="evidence" value="ECO:0007669"/>
    <property type="project" value="TreeGrafter"/>
</dbReference>
<dbReference type="Pfam" id="PF02838">
    <property type="entry name" value="Glyco_hydro_20b"/>
    <property type="match status" value="1"/>
</dbReference>
<dbReference type="InterPro" id="IPR015883">
    <property type="entry name" value="Glyco_hydro_20_cat"/>
</dbReference>
<dbReference type="GO" id="GO:0005975">
    <property type="term" value="P:carbohydrate metabolic process"/>
    <property type="evidence" value="ECO:0007669"/>
    <property type="project" value="InterPro"/>
</dbReference>
<keyword evidence="5" id="KW-0326">Glycosidase</keyword>